<feature type="compositionally biased region" description="Basic and acidic residues" evidence="1">
    <location>
        <begin position="132"/>
        <end position="142"/>
    </location>
</feature>
<evidence type="ECO:0000256" key="1">
    <source>
        <dbReference type="SAM" id="MobiDB-lite"/>
    </source>
</evidence>
<comment type="caution">
    <text evidence="2">The sequence shown here is derived from an EMBL/GenBank/DDBJ whole genome shotgun (WGS) entry which is preliminary data.</text>
</comment>
<dbReference type="GeneID" id="68110347"/>
<feature type="compositionally biased region" description="Polar residues" evidence="1">
    <location>
        <begin position="143"/>
        <end position="166"/>
    </location>
</feature>
<feature type="compositionally biased region" description="Basic residues" evidence="1">
    <location>
        <begin position="209"/>
        <end position="221"/>
    </location>
</feature>
<dbReference type="VEuPathDB" id="AmoebaDB:NfTy_059160"/>
<keyword evidence="3" id="KW-1185">Reference proteome</keyword>
<feature type="compositionally biased region" description="Low complexity" evidence="1">
    <location>
        <begin position="104"/>
        <end position="113"/>
    </location>
</feature>
<dbReference type="AlphaFoldDB" id="A0A6A5BLB4"/>
<evidence type="ECO:0000313" key="2">
    <source>
        <dbReference type="EMBL" id="KAF0977807.1"/>
    </source>
</evidence>
<dbReference type="RefSeq" id="XP_044562520.1">
    <property type="nucleotide sequence ID" value="XM_044706399.1"/>
</dbReference>
<sequence length="231" mass="25746">MTNHQTYYFEINGTKFIQQNKQKNSEYAKKAKKGHKITWVMVSNHSGFKAHQSWGLIVNNVIEKDCLILERETTNETQASTSTTTTIYEKEPQVDSKNSPKVNVQESVSGVSVSEEEEEEENQQAPCTPLKESSKNHLKRDLSQSSPSLFESLTPKSSPSDATNAATYDEVDASCTSPQRPTTPSLEGWMNSPSSSSCSETSPIPILSRKTRIQIRKRRKNIASCSSSLSH</sequence>
<accession>A0A6A5BLB4</accession>
<dbReference type="EMBL" id="VFQX01000033">
    <property type="protein sequence ID" value="KAF0977807.1"/>
    <property type="molecule type" value="Genomic_DNA"/>
</dbReference>
<feature type="compositionally biased region" description="Polar residues" evidence="1">
    <location>
        <begin position="174"/>
        <end position="185"/>
    </location>
</feature>
<name>A0A6A5BLB4_NAEFO</name>
<proteinExistence type="predicted"/>
<protein>
    <submittedName>
        <fullName evidence="2">Uncharacterized protein</fullName>
    </submittedName>
</protein>
<reference evidence="2 3" key="1">
    <citation type="journal article" date="2019" name="Sci. Rep.">
        <title>Nanopore sequencing improves the draft genome of the human pathogenic amoeba Naegleria fowleri.</title>
        <authorList>
            <person name="Liechti N."/>
            <person name="Schurch N."/>
            <person name="Bruggmann R."/>
            <person name="Wittwer M."/>
        </authorList>
    </citation>
    <scope>NUCLEOTIDE SEQUENCE [LARGE SCALE GENOMIC DNA]</scope>
    <source>
        <strain evidence="2 3">ATCC 30894</strain>
    </source>
</reference>
<dbReference type="VEuPathDB" id="AmoebaDB:FDP41_003129"/>
<evidence type="ECO:0000313" key="3">
    <source>
        <dbReference type="Proteomes" id="UP000444721"/>
    </source>
</evidence>
<organism evidence="2 3">
    <name type="scientific">Naegleria fowleri</name>
    <name type="common">Brain eating amoeba</name>
    <dbReference type="NCBI Taxonomy" id="5763"/>
    <lineage>
        <taxon>Eukaryota</taxon>
        <taxon>Discoba</taxon>
        <taxon>Heterolobosea</taxon>
        <taxon>Tetramitia</taxon>
        <taxon>Eutetramitia</taxon>
        <taxon>Vahlkampfiidae</taxon>
        <taxon>Naegleria</taxon>
    </lineage>
</organism>
<gene>
    <name evidence="2" type="ORF">FDP41_003129</name>
</gene>
<feature type="compositionally biased region" description="Low complexity" evidence="1">
    <location>
        <begin position="76"/>
        <end position="86"/>
    </location>
</feature>
<feature type="compositionally biased region" description="Low complexity" evidence="1">
    <location>
        <begin position="192"/>
        <end position="205"/>
    </location>
</feature>
<dbReference type="Proteomes" id="UP000444721">
    <property type="component" value="Unassembled WGS sequence"/>
</dbReference>
<feature type="region of interest" description="Disordered" evidence="1">
    <location>
        <begin position="76"/>
        <end position="231"/>
    </location>
</feature>